<dbReference type="PROSITE" id="PS00840">
    <property type="entry name" value="SUMT_2"/>
    <property type="match status" value="1"/>
</dbReference>
<evidence type="ECO:0000256" key="3">
    <source>
        <dbReference type="ARBA" id="ARBA00022573"/>
    </source>
</evidence>
<evidence type="ECO:0000256" key="6">
    <source>
        <dbReference type="ARBA" id="ARBA00022691"/>
    </source>
</evidence>
<keyword evidence="3" id="KW-0169">Cobalamin biosynthesis</keyword>
<dbReference type="GO" id="GO:0032259">
    <property type="term" value="P:methylation"/>
    <property type="evidence" value="ECO:0007669"/>
    <property type="project" value="UniProtKB-KW"/>
</dbReference>
<dbReference type="EMBL" id="CP073708">
    <property type="protein sequence ID" value="QUO40712.1"/>
    <property type="molecule type" value="Genomic_DNA"/>
</dbReference>
<evidence type="ECO:0000256" key="5">
    <source>
        <dbReference type="ARBA" id="ARBA00022679"/>
    </source>
</evidence>
<evidence type="ECO:0000256" key="2">
    <source>
        <dbReference type="ARBA" id="ARBA00005879"/>
    </source>
</evidence>
<dbReference type="InterPro" id="IPR050161">
    <property type="entry name" value="Siro_Cobalamin_biosynth"/>
</dbReference>
<dbReference type="EC" id="2.1.1.133" evidence="9"/>
<evidence type="ECO:0000313" key="9">
    <source>
        <dbReference type="EMBL" id="QQE73630.1"/>
    </source>
</evidence>
<keyword evidence="5 7" id="KW-0808">Transferase</keyword>
<name>A0A7T5EJ90_9BACL</name>
<dbReference type="InterPro" id="IPR014776">
    <property type="entry name" value="4pyrrole_Mease_sub2"/>
</dbReference>
<evidence type="ECO:0000313" key="12">
    <source>
        <dbReference type="Proteomes" id="UP000677234"/>
    </source>
</evidence>
<evidence type="ECO:0000256" key="7">
    <source>
        <dbReference type="RuleBase" id="RU003960"/>
    </source>
</evidence>
<keyword evidence="6" id="KW-0949">S-adenosyl-L-methionine</keyword>
<dbReference type="InterPro" id="IPR035996">
    <property type="entry name" value="4pyrrol_Methylase_sf"/>
</dbReference>
<dbReference type="EMBL" id="CP066308">
    <property type="protein sequence ID" value="QQE73630.1"/>
    <property type="molecule type" value="Genomic_DNA"/>
</dbReference>
<sequence length="260" mass="28243">MKLYIVGAGPGDPDLITVKGLKLLQAADVVLYTDSLVNDELVAKAKPGAEVLQSSGMALEEMVELLVDRIRQGKTVVRLHTGDPSVYGATMEQIALLKEEGIEVEIVPGVSSVFAAAAAVGAELTIPELTQTLILTRAEGRTPVPEREKLRALAEHHCTIALFLSATLTKKVVRELTDAGWSLDTPVAVVQRASWPDQLIIRTTLAHLDEEMGKNGIRSHAMILAGWALDPEIHAKSEQHRSKLYDKTFTHGYRKGVKEG</sequence>
<dbReference type="PANTHER" id="PTHR45790:SF4">
    <property type="entry name" value="COBALT-PRECORRIN-4 C(11)-METHYLTRANSFERASE"/>
    <property type="match status" value="1"/>
</dbReference>
<dbReference type="CDD" id="cd11641">
    <property type="entry name" value="Precorrin-4_C11-MT"/>
    <property type="match status" value="1"/>
</dbReference>
<feature type="domain" description="Tetrapyrrole methylase" evidence="8">
    <location>
        <begin position="2"/>
        <end position="208"/>
    </location>
</feature>
<dbReference type="Proteomes" id="UP000677234">
    <property type="component" value="Chromosome"/>
</dbReference>
<keyword evidence="12" id="KW-1185">Reference proteome</keyword>
<evidence type="ECO:0000256" key="1">
    <source>
        <dbReference type="ARBA" id="ARBA00004953"/>
    </source>
</evidence>
<evidence type="ECO:0000313" key="11">
    <source>
        <dbReference type="Proteomes" id="UP000595847"/>
    </source>
</evidence>
<dbReference type="Proteomes" id="UP000595847">
    <property type="component" value="Chromosome"/>
</dbReference>
<dbReference type="GO" id="GO:0046026">
    <property type="term" value="F:precorrin-4 C11-methyltransferase activity"/>
    <property type="evidence" value="ECO:0007669"/>
    <property type="project" value="UniProtKB-EC"/>
</dbReference>
<dbReference type="Gene3D" id="3.40.1010.10">
    <property type="entry name" value="Cobalt-precorrin-4 Transmethylase, Domain 1"/>
    <property type="match status" value="1"/>
</dbReference>
<dbReference type="PANTHER" id="PTHR45790">
    <property type="entry name" value="SIROHEME SYNTHASE-RELATED"/>
    <property type="match status" value="1"/>
</dbReference>
<comment type="pathway">
    <text evidence="1">Cofactor biosynthesis; adenosylcobalamin biosynthesis.</text>
</comment>
<comment type="similarity">
    <text evidence="2 7">Belongs to the precorrin methyltransferase family.</text>
</comment>
<dbReference type="InterPro" id="IPR000878">
    <property type="entry name" value="4pyrrol_Mease"/>
</dbReference>
<accession>A0A7T5EJ90</accession>
<evidence type="ECO:0000256" key="4">
    <source>
        <dbReference type="ARBA" id="ARBA00022603"/>
    </source>
</evidence>
<reference evidence="9 11" key="1">
    <citation type="submission" date="2020-12" db="EMBL/GenBank/DDBJ databases">
        <title>strain FJAT-54423T represents a novel species of the genus Brevibacillus.</title>
        <authorList>
            <person name="Tang R."/>
        </authorList>
    </citation>
    <scope>NUCLEOTIDE SEQUENCE [LARGE SCALE GENOMIC DNA]</scope>
    <source>
        <strain evidence="9 11">FJAT-54423</strain>
    </source>
</reference>
<dbReference type="InterPro" id="IPR006362">
    <property type="entry name" value="Cbl_synth_CobM/CibF"/>
</dbReference>
<dbReference type="Pfam" id="PF00590">
    <property type="entry name" value="TP_methylase"/>
    <property type="match status" value="1"/>
</dbReference>
<dbReference type="RefSeq" id="WP_198827237.1">
    <property type="nucleotide sequence ID" value="NZ_CP066308.1"/>
</dbReference>
<organism evidence="9 11">
    <name type="scientific">Brevibacillus composti</name>
    <dbReference type="NCBI Taxonomy" id="2796470"/>
    <lineage>
        <taxon>Bacteria</taxon>
        <taxon>Bacillati</taxon>
        <taxon>Bacillota</taxon>
        <taxon>Bacilli</taxon>
        <taxon>Bacillales</taxon>
        <taxon>Paenibacillaceae</taxon>
        <taxon>Brevibacillus</taxon>
    </lineage>
</organism>
<dbReference type="InterPro" id="IPR003043">
    <property type="entry name" value="Uropor_MeTrfase_CS"/>
</dbReference>
<dbReference type="KEGG" id="bcop:JD108_17315"/>
<dbReference type="GO" id="GO:0009236">
    <property type="term" value="P:cobalamin biosynthetic process"/>
    <property type="evidence" value="ECO:0007669"/>
    <property type="project" value="UniProtKB-UniPathway"/>
</dbReference>
<dbReference type="SUPFAM" id="SSF53790">
    <property type="entry name" value="Tetrapyrrole methylase"/>
    <property type="match status" value="1"/>
</dbReference>
<dbReference type="NCBIfam" id="TIGR01465">
    <property type="entry name" value="cobM_cbiF"/>
    <property type="match status" value="1"/>
</dbReference>
<gene>
    <name evidence="9" type="primary">cobM</name>
    <name evidence="9" type="ORF">JD108_17315</name>
    <name evidence="10" type="ORF">KDJ56_17260</name>
</gene>
<dbReference type="UniPathway" id="UPA00148"/>
<protein>
    <submittedName>
        <fullName evidence="9">Precorrin-4 C(11)-methyltransferase</fullName>
        <ecNumber evidence="9">2.1.1.133</ecNumber>
    </submittedName>
</protein>
<reference evidence="10" key="2">
    <citation type="submission" date="2021-04" db="EMBL/GenBank/DDBJ databases">
        <title>Brevibacillus composti FJAT-54423, complete genome.</title>
        <authorList>
            <person name="Tang R."/>
        </authorList>
    </citation>
    <scope>NUCLEOTIDE SEQUENCE</scope>
    <source>
        <strain evidence="10">FJAT-54424</strain>
    </source>
</reference>
<keyword evidence="4 7" id="KW-0489">Methyltransferase</keyword>
<dbReference type="PROSITE" id="PS00839">
    <property type="entry name" value="SUMT_1"/>
    <property type="match status" value="1"/>
</dbReference>
<evidence type="ECO:0000313" key="10">
    <source>
        <dbReference type="EMBL" id="QUO40712.1"/>
    </source>
</evidence>
<evidence type="ECO:0000259" key="8">
    <source>
        <dbReference type="Pfam" id="PF00590"/>
    </source>
</evidence>
<proteinExistence type="inferred from homology"/>
<dbReference type="AlphaFoldDB" id="A0A7T5EJ90"/>
<dbReference type="Gene3D" id="3.30.950.10">
    <property type="entry name" value="Methyltransferase, Cobalt-precorrin-4 Transmethylase, Domain 2"/>
    <property type="match status" value="1"/>
</dbReference>
<dbReference type="InterPro" id="IPR014777">
    <property type="entry name" value="4pyrrole_Mease_sub1"/>
</dbReference>